<evidence type="ECO:0000313" key="1">
    <source>
        <dbReference type="EMBL" id="OLU46828.1"/>
    </source>
</evidence>
<keyword evidence="2" id="KW-1185">Reference proteome</keyword>
<proteinExistence type="predicted"/>
<dbReference type="OrthoDB" id="1651223at2"/>
<dbReference type="GeneID" id="78275202"/>
<dbReference type="Proteomes" id="UP000186705">
    <property type="component" value="Unassembled WGS sequence"/>
</dbReference>
<accession>A0A1U7NND2</accession>
<gene>
    <name evidence="1" type="ORF">BO225_04460</name>
</gene>
<organism evidence="1 2">
    <name type="scientific">Dubosiella newyorkensis</name>
    <dbReference type="NCBI Taxonomy" id="1862672"/>
    <lineage>
        <taxon>Bacteria</taxon>
        <taxon>Bacillati</taxon>
        <taxon>Bacillota</taxon>
        <taxon>Erysipelotrichia</taxon>
        <taxon>Erysipelotrichales</taxon>
        <taxon>Erysipelotrichaceae</taxon>
        <taxon>Dubosiella</taxon>
    </lineage>
</organism>
<reference evidence="1 2" key="1">
    <citation type="submission" date="2016-11" db="EMBL/GenBank/DDBJ databases">
        <title>Description of two novel members of the family Erysipelotrichaceae: Ileibacterium lipovorans gen. nov., sp. nov. and Dubosiella newyorkensis, gen. nov., sp. nov.</title>
        <authorList>
            <person name="Cox L.M."/>
            <person name="Sohn J."/>
            <person name="Tyrrell K.L."/>
            <person name="Citron D.M."/>
            <person name="Lawson P.A."/>
            <person name="Patel N.B."/>
            <person name="Iizumi T."/>
            <person name="Perez-Perez G.I."/>
            <person name="Goldstein E.J."/>
            <person name="Blaser M.J."/>
        </authorList>
    </citation>
    <scope>NUCLEOTIDE SEQUENCE [LARGE SCALE GENOMIC DNA]</scope>
    <source>
        <strain evidence="1 2">NYU-BL-A4</strain>
    </source>
</reference>
<evidence type="ECO:0000313" key="2">
    <source>
        <dbReference type="Proteomes" id="UP000186705"/>
    </source>
</evidence>
<dbReference type="EMBL" id="MPKA01000058">
    <property type="protein sequence ID" value="OLU46828.1"/>
    <property type="molecule type" value="Genomic_DNA"/>
</dbReference>
<protein>
    <submittedName>
        <fullName evidence="1">Uncharacterized protein</fullName>
    </submittedName>
</protein>
<comment type="caution">
    <text evidence="1">The sequence shown here is derived from an EMBL/GenBank/DDBJ whole genome shotgun (WGS) entry which is preliminary data.</text>
</comment>
<sequence length="388" mass="46192">MPVEEEDLRWIPSGHEKRPYLVVKVGEDGFWGYPMSTSHKKYPFDKKMFCKNLYGSNGVVKDSYILFFPSVYIPEDHVLYFDSKLPKQWEHAIDRRILCQKHQHFYQQYFTFHSNPGFEVGDLVKNKTGQLCFFYKKLSGGKNEVFLMCHKRTTDLSIMISFRKHHFWIDPSDPKFYEENEIFLFSIMQKNEVNEIIGSIQKVIKKITKSLLIKEINEENIIPEKISFLYEPGTVFEDINSKETYIYFFSYKEFHYFLPDSWYENDRFSLYESKLLFNSPVASVSDYEMKTMLARLKSVHGKYYLALKKVEKEYWEKYSFSSLQKEKGMEERSPASLKPKINMKIVHESFGEGVIQKIDGDHVLVLFGNDTKTLNWKFLVDHHKFYIL</sequence>
<dbReference type="AlphaFoldDB" id="A0A1U7NND2"/>
<name>A0A1U7NND2_9FIRM</name>
<dbReference type="STRING" id="1862672.BO225_04460"/>
<dbReference type="RefSeq" id="WP_076341085.1">
    <property type="nucleotide sequence ID" value="NZ_CAJTMI010000040.1"/>
</dbReference>